<feature type="signal peptide" evidence="1">
    <location>
        <begin position="1"/>
        <end position="23"/>
    </location>
</feature>
<dbReference type="Pfam" id="PF13174">
    <property type="entry name" value="TPR_6"/>
    <property type="match status" value="1"/>
</dbReference>
<reference evidence="3 4" key="1">
    <citation type="submission" date="2018-10" db="EMBL/GenBank/DDBJ databases">
        <title>Iterative Subtractive Binning of Freshwater Chronoseries Metagenomes Recovers Nearly Complete Genomes from over Four Hundred Novel Species.</title>
        <authorList>
            <person name="Rodriguez-R L.M."/>
            <person name="Tsementzi D."/>
            <person name="Luo C."/>
            <person name="Konstantinidis K.T."/>
        </authorList>
    </citation>
    <scope>NUCLEOTIDE SEQUENCE [LARGE SCALE GENOMIC DNA]</scope>
    <source>
        <strain evidence="3">WB7_2B_003</strain>
        <strain evidence="2">WB7_6_001</strain>
    </source>
</reference>
<dbReference type="GO" id="GO:0043093">
    <property type="term" value="P:FtsZ-dependent cytokinesis"/>
    <property type="evidence" value="ECO:0007669"/>
    <property type="project" value="UniProtKB-UniRule"/>
</dbReference>
<dbReference type="EMBL" id="RGGN01000077">
    <property type="protein sequence ID" value="NCU62970.1"/>
    <property type="molecule type" value="Genomic_DNA"/>
</dbReference>
<feature type="coiled-coil region" evidence="1">
    <location>
        <begin position="28"/>
        <end position="119"/>
    </location>
</feature>
<dbReference type="Proteomes" id="UP000713222">
    <property type="component" value="Unassembled WGS sequence"/>
</dbReference>
<keyword evidence="1" id="KW-0732">Signal</keyword>
<accession>A0A845S5M1</accession>
<comment type="similarity">
    <text evidence="1">Belongs to the CpoB family.</text>
</comment>
<name>A0A845S5M1_9PROT</name>
<protein>
    <recommendedName>
        <fullName evidence="1">Cell division coordinator CpoB</fullName>
    </recommendedName>
</protein>
<evidence type="ECO:0000256" key="1">
    <source>
        <dbReference type="HAMAP-Rule" id="MF_02066"/>
    </source>
</evidence>
<keyword evidence="1" id="KW-0131">Cell cycle</keyword>
<keyword evidence="1" id="KW-0175">Coiled coil</keyword>
<dbReference type="HAMAP" id="MF_02066">
    <property type="entry name" value="CpoB"/>
    <property type="match status" value="1"/>
</dbReference>
<dbReference type="Gene3D" id="1.25.40.10">
    <property type="entry name" value="Tetratricopeptide repeat domain"/>
    <property type="match status" value="1"/>
</dbReference>
<dbReference type="NCBIfam" id="TIGR02795">
    <property type="entry name" value="tol_pal_ybgF"/>
    <property type="match status" value="1"/>
</dbReference>
<dbReference type="SUPFAM" id="SSF48452">
    <property type="entry name" value="TPR-like"/>
    <property type="match status" value="1"/>
</dbReference>
<dbReference type="Proteomes" id="UP000572953">
    <property type="component" value="Unassembled WGS sequence"/>
</dbReference>
<evidence type="ECO:0000313" key="3">
    <source>
        <dbReference type="EMBL" id="NCU62970.1"/>
    </source>
</evidence>
<comment type="subcellular location">
    <subcellularLocation>
        <location evidence="1">Periplasm</location>
    </subcellularLocation>
</comment>
<dbReference type="EMBL" id="RGET01000156">
    <property type="protein sequence ID" value="NBN88531.1"/>
    <property type="molecule type" value="Genomic_DNA"/>
</dbReference>
<organism evidence="3 4">
    <name type="scientific">Candidatus Fonsibacter lacus</name>
    <dbReference type="NCBI Taxonomy" id="2576439"/>
    <lineage>
        <taxon>Bacteria</taxon>
        <taxon>Pseudomonadati</taxon>
        <taxon>Pseudomonadota</taxon>
        <taxon>Alphaproteobacteria</taxon>
        <taxon>Candidatus Pelagibacterales</taxon>
        <taxon>Candidatus Pelagibacterales incertae sedis</taxon>
        <taxon>Candidatus Fonsibacter</taxon>
    </lineage>
</organism>
<gene>
    <name evidence="3" type="primary">ybgF</name>
    <name evidence="1" type="synonym">cpoB</name>
    <name evidence="2" type="ORF">EBV32_05550</name>
    <name evidence="3" type="ORF">EBV78_02615</name>
</gene>
<comment type="function">
    <text evidence="1">Mediates coordination of peptidoglycan synthesis and outer membrane constriction during cell division.</text>
</comment>
<keyword evidence="1" id="KW-0132">Cell division</keyword>
<evidence type="ECO:0000313" key="2">
    <source>
        <dbReference type="EMBL" id="NBN88531.1"/>
    </source>
</evidence>
<comment type="caution">
    <text evidence="3">The sequence shown here is derived from an EMBL/GenBank/DDBJ whole genome shotgun (WGS) entry which is preliminary data.</text>
</comment>
<feature type="chain" id="PRO_5033179020" description="Cell division coordinator CpoB" evidence="1">
    <location>
        <begin position="24"/>
        <end position="315"/>
    </location>
</feature>
<evidence type="ECO:0000313" key="4">
    <source>
        <dbReference type="Proteomes" id="UP000572953"/>
    </source>
</evidence>
<dbReference type="InterPro" id="IPR014162">
    <property type="entry name" value="CpoB_C"/>
</dbReference>
<sequence length="315" mass="36195" precursor="true">MFFKNKFLLQILVIIFFANISFAQQDKMNELLDKLEKIQKDIQTLEKAVYSKNASLPSDNVIVNEALTRQLAKISDLEKQIQQLTSKFEENNFKVQQLSDQLSKVSNDSQLRLQQLENNKTVSDKVSPPKEVIFEKAPVVKKNETNILNSEEMNKEEENVIQEQPVQSENIKLKEKVNKPKTKVLPKVSIAEQYKYAMNIMKSGDFEKAEIAFKEFVDTHSKHELAGSAQFWYGETFYIRQLYEDAASAFLEGYQKYPNSPKAPENLLKLGVTLAELGEIEQGCKMIVNLKKAYPKTDAAILQKSSYEKKRFNCS</sequence>
<dbReference type="InterPro" id="IPR034706">
    <property type="entry name" value="CpoB"/>
</dbReference>
<dbReference type="InterPro" id="IPR019734">
    <property type="entry name" value="TPR_rpt"/>
</dbReference>
<proteinExistence type="inferred from homology"/>
<dbReference type="InterPro" id="IPR011990">
    <property type="entry name" value="TPR-like_helical_dom_sf"/>
</dbReference>
<keyword evidence="1" id="KW-0574">Periplasm</keyword>
<dbReference type="GO" id="GO:0030288">
    <property type="term" value="C:outer membrane-bounded periplasmic space"/>
    <property type="evidence" value="ECO:0007669"/>
    <property type="project" value="UniProtKB-UniRule"/>
</dbReference>
<dbReference type="AlphaFoldDB" id="A0A845S5M1"/>